<organism evidence="1 2">
    <name type="scientific">Chryseobacterium scophthalmum</name>
    <dbReference type="NCBI Taxonomy" id="59733"/>
    <lineage>
        <taxon>Bacteria</taxon>
        <taxon>Pseudomonadati</taxon>
        <taxon>Bacteroidota</taxon>
        <taxon>Flavobacteriia</taxon>
        <taxon>Flavobacteriales</taxon>
        <taxon>Weeksellaceae</taxon>
        <taxon>Chryseobacterium group</taxon>
        <taxon>Chryseobacterium</taxon>
    </lineage>
</organism>
<dbReference type="Proteomes" id="UP000184782">
    <property type="component" value="Unassembled WGS sequence"/>
</dbReference>
<dbReference type="AlphaFoldDB" id="A0A1N6EI18"/>
<dbReference type="RefSeq" id="WP_074228303.1">
    <property type="nucleotide sequence ID" value="NZ_FSRQ01000001.1"/>
</dbReference>
<keyword evidence="2" id="KW-1185">Reference proteome</keyword>
<proteinExistence type="predicted"/>
<dbReference type="OrthoDB" id="1270896at2"/>
<accession>A0A1N6EI18</accession>
<reference evidence="2" key="1">
    <citation type="submission" date="2016-12" db="EMBL/GenBank/DDBJ databases">
        <authorList>
            <person name="Varghese N."/>
            <person name="Submissions S."/>
        </authorList>
    </citation>
    <scope>NUCLEOTIDE SEQUENCE [LARGE SCALE GENOMIC DNA]</scope>
    <source>
        <strain evidence="2">DSM 16779</strain>
    </source>
</reference>
<evidence type="ECO:0000313" key="1">
    <source>
        <dbReference type="EMBL" id="SIN82673.1"/>
    </source>
</evidence>
<evidence type="ECO:0000313" key="2">
    <source>
        <dbReference type="Proteomes" id="UP000184782"/>
    </source>
</evidence>
<gene>
    <name evidence="1" type="ORF">SAMN05421769_0392</name>
</gene>
<protein>
    <submittedName>
        <fullName evidence="1">Uncharacterized protein</fullName>
    </submittedName>
</protein>
<sequence>MDITNDFKEEILNSPTSIENIEVVYKKNKYNGKLVRVNQSPFGMTIFDDDLKYDPEHIIDFTLAEEITIKFFDGTIKTFKDPVS</sequence>
<name>A0A1N6EI18_9FLAO</name>
<dbReference type="EMBL" id="FSRQ01000001">
    <property type="protein sequence ID" value="SIN82673.1"/>
    <property type="molecule type" value="Genomic_DNA"/>
</dbReference>